<reference evidence="5" key="3">
    <citation type="submission" date="2025-09" db="UniProtKB">
        <authorList>
            <consortium name="Ensembl"/>
        </authorList>
    </citation>
    <scope>IDENTIFICATION</scope>
</reference>
<dbReference type="PANTHER" id="PTHR11592:SF81">
    <property type="entry name" value="GLUTATHIONE PEROXIDASE"/>
    <property type="match status" value="1"/>
</dbReference>
<reference evidence="5 6" key="1">
    <citation type="submission" date="2022-01" db="EMBL/GenBank/DDBJ databases">
        <title>A chromosome-scale genome assembly of the false clownfish, Amphiprion ocellaris.</title>
        <authorList>
            <person name="Ryu T."/>
        </authorList>
    </citation>
    <scope>NUCLEOTIDE SEQUENCE [LARGE SCALE GENOMIC DNA]</scope>
</reference>
<dbReference type="PANTHER" id="PTHR11592">
    <property type="entry name" value="GLUTATHIONE PEROXIDASE"/>
    <property type="match status" value="1"/>
</dbReference>
<evidence type="ECO:0000256" key="3">
    <source>
        <dbReference type="ARBA" id="ARBA00023002"/>
    </source>
</evidence>
<evidence type="ECO:0000313" key="6">
    <source>
        <dbReference type="Proteomes" id="UP001501940"/>
    </source>
</evidence>
<keyword evidence="2 4" id="KW-0575">Peroxidase</keyword>
<dbReference type="GO" id="GO:0006979">
    <property type="term" value="P:response to oxidative stress"/>
    <property type="evidence" value="ECO:0007669"/>
    <property type="project" value="InterPro"/>
</dbReference>
<evidence type="ECO:0000256" key="4">
    <source>
        <dbReference type="RuleBase" id="RU000499"/>
    </source>
</evidence>
<name>A0AAQ5XD88_AMPOC</name>
<dbReference type="AlphaFoldDB" id="A0AAQ5XD88"/>
<dbReference type="Gene3D" id="3.40.30.10">
    <property type="entry name" value="Glutaredoxin"/>
    <property type="match status" value="1"/>
</dbReference>
<comment type="similarity">
    <text evidence="1 4">Belongs to the glutathione peroxidase family.</text>
</comment>
<dbReference type="Pfam" id="PF00255">
    <property type="entry name" value="GSHPx"/>
    <property type="match status" value="1"/>
</dbReference>
<dbReference type="PRINTS" id="PR01011">
    <property type="entry name" value="GLUTPROXDASE"/>
</dbReference>
<evidence type="ECO:0000256" key="1">
    <source>
        <dbReference type="ARBA" id="ARBA00006926"/>
    </source>
</evidence>
<dbReference type="SUPFAM" id="SSF52833">
    <property type="entry name" value="Thioredoxin-like"/>
    <property type="match status" value="1"/>
</dbReference>
<proteinExistence type="inferred from homology"/>
<dbReference type="Proteomes" id="UP001501940">
    <property type="component" value="Chromosome 18"/>
</dbReference>
<dbReference type="GeneTree" id="ENSGT00940000156150"/>
<dbReference type="PROSITE" id="PS51355">
    <property type="entry name" value="GLUTATHIONE_PEROXID_3"/>
    <property type="match status" value="1"/>
</dbReference>
<sequence length="232" mass="26681">DKTMSAVYLYTTILVTEQPMWSAYQEKEKNSMANKSIYDFSAETLDGQPVPLSNYRGSTIEEYHRLNALMEMYGDLNFTVLGFSCNQFGLQSPEVNHETLNILKYVRPGGGFVPKFPVFGKVEVNGLNEDPLFTYLKETLPFVNPVIGDMKKLFWSPIKVNDIRWNFEKFLITADGMPLKRSFHLTVTFISLQCDGICYSKININKTYIRRYSGACGSFCCNGCYYTEWVNW</sequence>
<keyword evidence="3 4" id="KW-0560">Oxidoreductase</keyword>
<keyword evidence="6" id="KW-1185">Reference proteome</keyword>
<dbReference type="GO" id="GO:0004602">
    <property type="term" value="F:glutathione peroxidase activity"/>
    <property type="evidence" value="ECO:0007669"/>
    <property type="project" value="TreeGrafter"/>
</dbReference>
<dbReference type="InterPro" id="IPR000889">
    <property type="entry name" value="Glutathione_peroxidase"/>
</dbReference>
<organism evidence="5 6">
    <name type="scientific">Amphiprion ocellaris</name>
    <name type="common">Clown anemonefish</name>
    <dbReference type="NCBI Taxonomy" id="80972"/>
    <lineage>
        <taxon>Eukaryota</taxon>
        <taxon>Metazoa</taxon>
        <taxon>Chordata</taxon>
        <taxon>Craniata</taxon>
        <taxon>Vertebrata</taxon>
        <taxon>Euteleostomi</taxon>
        <taxon>Actinopterygii</taxon>
        <taxon>Neopterygii</taxon>
        <taxon>Teleostei</taxon>
        <taxon>Neoteleostei</taxon>
        <taxon>Acanthomorphata</taxon>
        <taxon>Ovalentaria</taxon>
        <taxon>Pomacentridae</taxon>
        <taxon>Amphiprion</taxon>
    </lineage>
</organism>
<dbReference type="Ensembl" id="ENSAOCT00000052409.1">
    <property type="protein sequence ID" value="ENSAOCP00000038479.1"/>
    <property type="gene ID" value="ENSAOCG00000008887.2"/>
</dbReference>
<evidence type="ECO:0000313" key="5">
    <source>
        <dbReference type="Ensembl" id="ENSAOCP00000038479.1"/>
    </source>
</evidence>
<accession>A0AAQ5XD88</accession>
<protein>
    <recommendedName>
        <fullName evidence="4">Glutathione peroxidase</fullName>
    </recommendedName>
</protein>
<reference evidence="5" key="2">
    <citation type="submission" date="2025-08" db="UniProtKB">
        <authorList>
            <consortium name="Ensembl"/>
        </authorList>
    </citation>
    <scope>IDENTIFICATION</scope>
</reference>
<evidence type="ECO:0000256" key="2">
    <source>
        <dbReference type="ARBA" id="ARBA00022559"/>
    </source>
</evidence>
<dbReference type="InterPro" id="IPR036249">
    <property type="entry name" value="Thioredoxin-like_sf"/>
</dbReference>